<dbReference type="SUPFAM" id="SSF82784">
    <property type="entry name" value="OsmC-like"/>
    <property type="match status" value="1"/>
</dbReference>
<comment type="caution">
    <text evidence="1">The sequence shown here is derived from an EMBL/GenBank/DDBJ whole genome shotgun (WGS) entry which is preliminary data.</text>
</comment>
<organism evidence="1 2">
    <name type="scientific">Eiseniibacteriota bacterium</name>
    <dbReference type="NCBI Taxonomy" id="2212470"/>
    <lineage>
        <taxon>Bacteria</taxon>
        <taxon>Candidatus Eiseniibacteriota</taxon>
    </lineage>
</organism>
<dbReference type="PANTHER" id="PTHR34352:SF1">
    <property type="entry name" value="PROTEIN YHFA"/>
    <property type="match status" value="1"/>
</dbReference>
<dbReference type="Proteomes" id="UP000696931">
    <property type="component" value="Unassembled WGS sequence"/>
</dbReference>
<reference evidence="1" key="1">
    <citation type="submission" date="2020-07" db="EMBL/GenBank/DDBJ databases">
        <title>Huge and variable diversity of episymbiotic CPR bacteria and DPANN archaea in groundwater ecosystems.</title>
        <authorList>
            <person name="He C.Y."/>
            <person name="Keren R."/>
            <person name="Whittaker M."/>
            <person name="Farag I.F."/>
            <person name="Doudna J."/>
            <person name="Cate J.H.D."/>
            <person name="Banfield J.F."/>
        </authorList>
    </citation>
    <scope>NUCLEOTIDE SEQUENCE</scope>
    <source>
        <strain evidence="1">NC_groundwater_1813_Pr3_B-0.1um_71_17</strain>
    </source>
</reference>
<dbReference type="InterPro" id="IPR015946">
    <property type="entry name" value="KH_dom-like_a/b"/>
</dbReference>
<gene>
    <name evidence="1" type="ORF">HZA61_10315</name>
</gene>
<dbReference type="InterPro" id="IPR036102">
    <property type="entry name" value="OsmC/Ohrsf"/>
</dbReference>
<evidence type="ECO:0000313" key="1">
    <source>
        <dbReference type="EMBL" id="MBI5169871.1"/>
    </source>
</evidence>
<dbReference type="EMBL" id="JACRIW010000074">
    <property type="protein sequence ID" value="MBI5169871.1"/>
    <property type="molecule type" value="Genomic_DNA"/>
</dbReference>
<dbReference type="Gene3D" id="3.30.300.20">
    <property type="match status" value="1"/>
</dbReference>
<accession>A0A933W9F6</accession>
<dbReference type="InterPro" id="IPR003718">
    <property type="entry name" value="OsmC/Ohr_fam"/>
</dbReference>
<dbReference type="Pfam" id="PF02566">
    <property type="entry name" value="OsmC"/>
    <property type="match status" value="1"/>
</dbReference>
<sequence>MSIEGLLRLQTVEGTGLRFGARFSSGHETTYDSGEGVSAASPVEALLGALAACEGMDVISILRKKRLEVTAYDVVMSGERAAEPPKRFVSITLTHRVTGHGIPVAAVEEAVKLSASRYCSVHFTLDPQMPITSRWEVIEG</sequence>
<name>A0A933W9F6_UNCEI</name>
<proteinExistence type="predicted"/>
<dbReference type="PANTHER" id="PTHR34352">
    <property type="entry name" value="PROTEIN YHFA"/>
    <property type="match status" value="1"/>
</dbReference>
<protein>
    <submittedName>
        <fullName evidence="1">OsmC family protein</fullName>
    </submittedName>
</protein>
<evidence type="ECO:0000313" key="2">
    <source>
        <dbReference type="Proteomes" id="UP000696931"/>
    </source>
</evidence>
<dbReference type="AlphaFoldDB" id="A0A933W9F6"/>